<evidence type="ECO:0000313" key="2">
    <source>
        <dbReference type="Proteomes" id="UP000828390"/>
    </source>
</evidence>
<dbReference type="Proteomes" id="UP000828390">
    <property type="component" value="Unassembled WGS sequence"/>
</dbReference>
<name>A0A9D4MBW1_DREPO</name>
<sequence>MQDVCIQSLEGTVASPADMAAICNPAATQAVNVVLYDGRMVQLEEKVHENI</sequence>
<keyword evidence="2" id="KW-1185">Reference proteome</keyword>
<reference evidence="1" key="1">
    <citation type="journal article" date="2019" name="bioRxiv">
        <title>The Genome of the Zebra Mussel, Dreissena polymorpha: A Resource for Invasive Species Research.</title>
        <authorList>
            <person name="McCartney M.A."/>
            <person name="Auch B."/>
            <person name="Kono T."/>
            <person name="Mallez S."/>
            <person name="Zhang Y."/>
            <person name="Obille A."/>
            <person name="Becker A."/>
            <person name="Abrahante J.E."/>
            <person name="Garbe J."/>
            <person name="Badalamenti J.P."/>
            <person name="Herman A."/>
            <person name="Mangelson H."/>
            <person name="Liachko I."/>
            <person name="Sullivan S."/>
            <person name="Sone E.D."/>
            <person name="Koren S."/>
            <person name="Silverstein K.A.T."/>
            <person name="Beckman K.B."/>
            <person name="Gohl D.M."/>
        </authorList>
    </citation>
    <scope>NUCLEOTIDE SEQUENCE</scope>
    <source>
        <strain evidence="1">Duluth1</strain>
        <tissue evidence="1">Whole animal</tissue>
    </source>
</reference>
<comment type="caution">
    <text evidence="1">The sequence shown here is derived from an EMBL/GenBank/DDBJ whole genome shotgun (WGS) entry which is preliminary data.</text>
</comment>
<gene>
    <name evidence="1" type="ORF">DPMN_036635</name>
</gene>
<accession>A0A9D4MBW1</accession>
<organism evidence="1 2">
    <name type="scientific">Dreissena polymorpha</name>
    <name type="common">Zebra mussel</name>
    <name type="synonym">Mytilus polymorpha</name>
    <dbReference type="NCBI Taxonomy" id="45954"/>
    <lineage>
        <taxon>Eukaryota</taxon>
        <taxon>Metazoa</taxon>
        <taxon>Spiralia</taxon>
        <taxon>Lophotrochozoa</taxon>
        <taxon>Mollusca</taxon>
        <taxon>Bivalvia</taxon>
        <taxon>Autobranchia</taxon>
        <taxon>Heteroconchia</taxon>
        <taxon>Euheterodonta</taxon>
        <taxon>Imparidentia</taxon>
        <taxon>Neoheterodontei</taxon>
        <taxon>Myida</taxon>
        <taxon>Dreissenoidea</taxon>
        <taxon>Dreissenidae</taxon>
        <taxon>Dreissena</taxon>
    </lineage>
</organism>
<reference evidence="1" key="2">
    <citation type="submission" date="2020-11" db="EMBL/GenBank/DDBJ databases">
        <authorList>
            <person name="McCartney M.A."/>
            <person name="Auch B."/>
            <person name="Kono T."/>
            <person name="Mallez S."/>
            <person name="Becker A."/>
            <person name="Gohl D.M."/>
            <person name="Silverstein K.A.T."/>
            <person name="Koren S."/>
            <person name="Bechman K.B."/>
            <person name="Herman A."/>
            <person name="Abrahante J.E."/>
            <person name="Garbe J."/>
        </authorList>
    </citation>
    <scope>NUCLEOTIDE SEQUENCE</scope>
    <source>
        <strain evidence="1">Duluth1</strain>
        <tissue evidence="1">Whole animal</tissue>
    </source>
</reference>
<proteinExistence type="predicted"/>
<dbReference type="AlphaFoldDB" id="A0A9D4MBW1"/>
<dbReference type="EMBL" id="JAIWYP010000002">
    <property type="protein sequence ID" value="KAH3873400.1"/>
    <property type="molecule type" value="Genomic_DNA"/>
</dbReference>
<protein>
    <submittedName>
        <fullName evidence="1">Uncharacterized protein</fullName>
    </submittedName>
</protein>
<evidence type="ECO:0000313" key="1">
    <source>
        <dbReference type="EMBL" id="KAH3873400.1"/>
    </source>
</evidence>